<evidence type="ECO:0000313" key="2">
    <source>
        <dbReference type="EMBL" id="KYG63877.1"/>
    </source>
</evidence>
<evidence type="ECO:0000313" key="3">
    <source>
        <dbReference type="Proteomes" id="UP000075320"/>
    </source>
</evidence>
<feature type="chain" id="PRO_5007573059" evidence="1">
    <location>
        <begin position="25"/>
        <end position="183"/>
    </location>
</feature>
<keyword evidence="3" id="KW-1185">Reference proteome</keyword>
<dbReference type="EMBL" id="LUKE01000003">
    <property type="protein sequence ID" value="KYG63877.1"/>
    <property type="molecule type" value="Genomic_DNA"/>
</dbReference>
<dbReference type="Proteomes" id="UP000075320">
    <property type="component" value="Unassembled WGS sequence"/>
</dbReference>
<dbReference type="AlphaFoldDB" id="A0A150WJB2"/>
<evidence type="ECO:0000256" key="1">
    <source>
        <dbReference type="SAM" id="SignalP"/>
    </source>
</evidence>
<accession>A0A150WJB2</accession>
<organism evidence="2 3">
    <name type="scientific">Bdellovibrio bacteriovorus</name>
    <dbReference type="NCBI Taxonomy" id="959"/>
    <lineage>
        <taxon>Bacteria</taxon>
        <taxon>Pseudomonadati</taxon>
        <taxon>Bdellovibrionota</taxon>
        <taxon>Bdellovibrionia</taxon>
        <taxon>Bdellovibrionales</taxon>
        <taxon>Pseudobdellovibrionaceae</taxon>
        <taxon>Bdellovibrio</taxon>
    </lineage>
</organism>
<dbReference type="OrthoDB" id="9861656at2"/>
<reference evidence="2 3" key="1">
    <citation type="submission" date="2016-03" db="EMBL/GenBank/DDBJ databases">
        <authorList>
            <person name="Ploux O."/>
        </authorList>
    </citation>
    <scope>NUCLEOTIDE SEQUENCE [LARGE SCALE GENOMIC DNA]</scope>
    <source>
        <strain evidence="2 3">R0</strain>
    </source>
</reference>
<name>A0A150WJB2_BDEBC</name>
<comment type="caution">
    <text evidence="2">The sequence shown here is derived from an EMBL/GenBank/DDBJ whole genome shotgun (WGS) entry which is preliminary data.</text>
</comment>
<feature type="signal peptide" evidence="1">
    <location>
        <begin position="1"/>
        <end position="24"/>
    </location>
</feature>
<protein>
    <submittedName>
        <fullName evidence="2">Uncharacterized protein</fullName>
    </submittedName>
</protein>
<gene>
    <name evidence="2" type="ORF">AZI86_13745</name>
</gene>
<dbReference type="RefSeq" id="WP_061835771.1">
    <property type="nucleotide sequence ID" value="NZ_LUKE01000003.1"/>
</dbReference>
<proteinExistence type="predicted"/>
<keyword evidence="1" id="KW-0732">Signal</keyword>
<sequence>MKKRTVLMAGILAMHTMGASLAMANQGGLTERQQQLIQLMEEKGAKQAIRQMSNEELLAAREDLRTIITTLRADFAIAELQDGERLGYKVRTAGLYGVGAAGAIFILGIIDESVGFGSRVAGPDKGGSIMAGMIIGALVGTAAVATTTVGQAMVWLTPSEAAVVQDKLDLMVKALNQLDSRLK</sequence>